<dbReference type="AlphaFoldDB" id="A0A8J3CY70"/>
<evidence type="ECO:0000313" key="2">
    <source>
        <dbReference type="EMBL" id="GHB40919.1"/>
    </source>
</evidence>
<accession>A0A8J3CY70</accession>
<dbReference type="Proteomes" id="UP000642809">
    <property type="component" value="Unassembled WGS sequence"/>
</dbReference>
<dbReference type="PANTHER" id="PTHR30441:SF8">
    <property type="entry name" value="DUF748 DOMAIN-CONTAINING PROTEIN"/>
    <property type="match status" value="1"/>
</dbReference>
<dbReference type="RefSeq" id="WP_189582351.1">
    <property type="nucleotide sequence ID" value="NZ_BMYF01000013.1"/>
</dbReference>
<evidence type="ECO:0000313" key="3">
    <source>
        <dbReference type="Proteomes" id="UP000642809"/>
    </source>
</evidence>
<dbReference type="PANTHER" id="PTHR30441">
    <property type="entry name" value="DUF748 DOMAIN-CONTAINING PROTEIN"/>
    <property type="match status" value="1"/>
</dbReference>
<protein>
    <recommendedName>
        <fullName evidence="1">AsmA domain-containing protein</fullName>
    </recommendedName>
</protein>
<dbReference type="EMBL" id="BMYF01000013">
    <property type="protein sequence ID" value="GHB40919.1"/>
    <property type="molecule type" value="Genomic_DNA"/>
</dbReference>
<comment type="caution">
    <text evidence="2">The sequence shown here is derived from an EMBL/GenBank/DDBJ whole genome shotgun (WGS) entry which is preliminary data.</text>
</comment>
<proteinExistence type="predicted"/>
<feature type="domain" description="AsmA" evidence="1">
    <location>
        <begin position="1"/>
        <end position="230"/>
    </location>
</feature>
<reference evidence="2" key="2">
    <citation type="submission" date="2020-09" db="EMBL/GenBank/DDBJ databases">
        <authorList>
            <person name="Sun Q."/>
            <person name="Kim S."/>
        </authorList>
    </citation>
    <scope>NUCLEOTIDE SEQUENCE</scope>
    <source>
        <strain evidence="2">KCTC 23224</strain>
    </source>
</reference>
<sequence length="1043" mass="118643">MKKSVKIFLILFSIPVLLLAFGVVVISWKQEALTQQAIQQINQSFNGELVLAKSRISPFANFPYISIDLQGLKFYGEKDSQERPMYEVQDLYVGFSVLDILRGNYEVKSIKLKGGFLHLVKNEAGEINLLTAKNVTNNDDSEGEALDFSLQSIKLDSFDLSFLDEQNGLMYTAHIKNIQTTVSSVDALLDLNLAGDFTFDVESQGKPTFFVDKNIRLNLDLAYDTDRGYLDLSPSSVWLEESLFSASGHISELLQAPQLDLKIEGQKPDFNLFAAFLPKEVAAALNDYQNQGEIFFIGTIRGAVSEGEAPAIAIEFGCDNAYFLRADNQRRVEDLRFVGFYTNGSERSLKTSEFRLQNFNAKPDKGFFQADLLIRDFLDPYIKVKINADLDLDFVGEFFELEDFEGLSGQVLLTMDFDELVDLEGSAADFSQMQKSLQSELRLKDLRFAIKGYPYPVEKVQAHAIMTEGRVQLNQLKFNIKDSDFSFKGELSDFPALLHQQDKAIQVSLEAQSKAVLLGQLLEQEESENLRDLRLHLSFETKAKDLFDFEFLPVGKFKIEDFYAQLDNFPHTFHDFDAEVEIEKDALHVKKFKGEIDQTDFMLIGKVDNFSKWMKDSLDGQSTIQLSISSKQLHLNDLLTYNGVNYLPESWREETLRNLQAAGKIVLDFQKHAFQSADFYLDNLTSLTTLHPLKLENFTGRAHLEDDYLLLEDFGGKMGVSSFVVNMGYNLGEPANPKNDYLHFRAPALDLDALMGFQGFEEDTNHQEAFNVFQLPFRNMEFKAVIQQLNYHTFWLRDVNASMRSQKDHFIYLDTLSLKVADGSLAVKGYFNGSNPDEIYFHSEMQADKLDLDKLLFKFENFGQDYLINDNLHGLVSGTIKSKFLVYPDLTPIVDKSEATMDLTVYQGSLVNFTPLSALSSYFGDRNLNRVRFDTLSNTFELKGGVLHIPSMNINSSLGFIELSGRQSLDLNMDYFIRVPLAMVTQVGFRALFGGKNKNEVDPEQEDAIVFRDGNRRTRFVNINMTGTPEDYKIALRRDQNQR</sequence>
<reference evidence="2" key="1">
    <citation type="journal article" date="2014" name="Int. J. Syst. Evol. Microbiol.">
        <title>Complete genome sequence of Corynebacterium casei LMG S-19264T (=DSM 44701T), isolated from a smear-ripened cheese.</title>
        <authorList>
            <consortium name="US DOE Joint Genome Institute (JGI-PGF)"/>
            <person name="Walter F."/>
            <person name="Albersmeier A."/>
            <person name="Kalinowski J."/>
            <person name="Ruckert C."/>
        </authorList>
    </citation>
    <scope>NUCLEOTIDE SEQUENCE</scope>
    <source>
        <strain evidence="2">KCTC 23224</strain>
    </source>
</reference>
<dbReference type="GO" id="GO:0090313">
    <property type="term" value="P:regulation of protein targeting to membrane"/>
    <property type="evidence" value="ECO:0007669"/>
    <property type="project" value="TreeGrafter"/>
</dbReference>
<keyword evidence="3" id="KW-1185">Reference proteome</keyword>
<dbReference type="InterPro" id="IPR007844">
    <property type="entry name" value="AsmA"/>
</dbReference>
<evidence type="ECO:0000259" key="1">
    <source>
        <dbReference type="Pfam" id="PF05170"/>
    </source>
</evidence>
<organism evidence="2 3">
    <name type="scientific">Mongoliitalea lutea</name>
    <dbReference type="NCBI Taxonomy" id="849756"/>
    <lineage>
        <taxon>Bacteria</taxon>
        <taxon>Pseudomonadati</taxon>
        <taxon>Bacteroidota</taxon>
        <taxon>Cytophagia</taxon>
        <taxon>Cytophagales</taxon>
        <taxon>Cyclobacteriaceae</taxon>
        <taxon>Mongoliitalea</taxon>
    </lineage>
</organism>
<dbReference type="Pfam" id="PF05170">
    <property type="entry name" value="AsmA"/>
    <property type="match status" value="1"/>
</dbReference>
<name>A0A8J3CY70_9BACT</name>
<dbReference type="InterPro" id="IPR052894">
    <property type="entry name" value="AsmA-related"/>
</dbReference>
<dbReference type="GO" id="GO:0005886">
    <property type="term" value="C:plasma membrane"/>
    <property type="evidence" value="ECO:0007669"/>
    <property type="project" value="TreeGrafter"/>
</dbReference>
<gene>
    <name evidence="2" type="ORF">GCM10008106_22550</name>
</gene>